<protein>
    <submittedName>
        <fullName evidence="2">LysR substrate binding domain-containing protein</fullName>
    </submittedName>
</protein>
<dbReference type="SUPFAM" id="SSF53850">
    <property type="entry name" value="Periplasmic binding protein-like II"/>
    <property type="match status" value="1"/>
</dbReference>
<evidence type="ECO:0000313" key="2">
    <source>
        <dbReference type="EMBL" id="SFV02548.1"/>
    </source>
</evidence>
<sequence length="139" mass="14932">MVAGFYVRAGHPLLREPRVKAPQLLPYGLASVRVPETVSQALGVLFGLEDGKHAPLALECDDLHLLKAIAMETDTVLACTDAATRQEVENATLVRLDVEQLPPLFSDMGVVSLKGRSYSPMAQFAVDYLTDLGALQAVG</sequence>
<dbReference type="AlphaFoldDB" id="A0A1I7KYT1"/>
<evidence type="ECO:0000259" key="1">
    <source>
        <dbReference type="Pfam" id="PF03466"/>
    </source>
</evidence>
<proteinExistence type="predicted"/>
<dbReference type="STRING" id="343013.SAMN04489707_10973"/>
<gene>
    <name evidence="2" type="ORF">SAMN04489707_10973</name>
</gene>
<organism evidence="2 3">
    <name type="scientific">Paenacidovorax caeni</name>
    <dbReference type="NCBI Taxonomy" id="343013"/>
    <lineage>
        <taxon>Bacteria</taxon>
        <taxon>Pseudomonadati</taxon>
        <taxon>Pseudomonadota</taxon>
        <taxon>Betaproteobacteria</taxon>
        <taxon>Burkholderiales</taxon>
        <taxon>Comamonadaceae</taxon>
        <taxon>Paenacidovorax</taxon>
    </lineage>
</organism>
<dbReference type="Pfam" id="PF03466">
    <property type="entry name" value="LysR_substrate"/>
    <property type="match status" value="1"/>
</dbReference>
<accession>A0A1I7KYT1</accession>
<dbReference type="Proteomes" id="UP000183656">
    <property type="component" value="Unassembled WGS sequence"/>
</dbReference>
<keyword evidence="3" id="KW-1185">Reference proteome</keyword>
<evidence type="ECO:0000313" key="3">
    <source>
        <dbReference type="Proteomes" id="UP000183656"/>
    </source>
</evidence>
<dbReference type="EMBL" id="FPBX01000097">
    <property type="protein sequence ID" value="SFV02548.1"/>
    <property type="molecule type" value="Genomic_DNA"/>
</dbReference>
<feature type="domain" description="LysR substrate-binding" evidence="1">
    <location>
        <begin position="6"/>
        <end position="131"/>
    </location>
</feature>
<name>A0A1I7KYT1_9BURK</name>
<reference evidence="2 3" key="1">
    <citation type="submission" date="2016-10" db="EMBL/GenBank/DDBJ databases">
        <authorList>
            <person name="de Groot N.N."/>
        </authorList>
    </citation>
    <scope>NUCLEOTIDE SEQUENCE [LARGE SCALE GENOMIC DNA]</scope>
    <source>
        <strain evidence="2 3">R-24608</strain>
    </source>
</reference>
<dbReference type="OrthoDB" id="8673707at2"/>
<dbReference type="InterPro" id="IPR005119">
    <property type="entry name" value="LysR_subst-bd"/>
</dbReference>
<dbReference type="Gene3D" id="3.40.190.10">
    <property type="entry name" value="Periplasmic binding protein-like II"/>
    <property type="match status" value="1"/>
</dbReference>